<dbReference type="InterPro" id="IPR018490">
    <property type="entry name" value="cNMP-bd_dom_sf"/>
</dbReference>
<organism evidence="3 4">
    <name type="scientific">Paenibacillus ginsengarvi</name>
    <dbReference type="NCBI Taxonomy" id="400777"/>
    <lineage>
        <taxon>Bacteria</taxon>
        <taxon>Bacillati</taxon>
        <taxon>Bacillota</taxon>
        <taxon>Bacilli</taxon>
        <taxon>Bacillales</taxon>
        <taxon>Paenibacillaceae</taxon>
        <taxon>Paenibacillus</taxon>
    </lineage>
</organism>
<keyword evidence="4" id="KW-1185">Reference proteome</keyword>
<dbReference type="CDD" id="cd00038">
    <property type="entry name" value="CAP_ED"/>
    <property type="match status" value="1"/>
</dbReference>
<dbReference type="SUPFAM" id="SSF51206">
    <property type="entry name" value="cAMP-binding domain-like"/>
    <property type="match status" value="1"/>
</dbReference>
<dbReference type="InterPro" id="IPR014710">
    <property type="entry name" value="RmlC-like_jellyroll"/>
</dbReference>
<feature type="domain" description="Cyclic nucleotide-binding" evidence="2">
    <location>
        <begin position="11"/>
        <end position="57"/>
    </location>
</feature>
<dbReference type="Gene3D" id="2.60.120.10">
    <property type="entry name" value="Jelly Rolls"/>
    <property type="match status" value="1"/>
</dbReference>
<evidence type="ECO:0000256" key="1">
    <source>
        <dbReference type="ARBA" id="ARBA00023159"/>
    </source>
</evidence>
<proteinExistence type="predicted"/>
<evidence type="ECO:0000259" key="2">
    <source>
        <dbReference type="PROSITE" id="PS50042"/>
    </source>
</evidence>
<keyword evidence="1" id="KW-0010">Activator</keyword>
<dbReference type="Proteomes" id="UP000282311">
    <property type="component" value="Unassembled WGS sequence"/>
</dbReference>
<accession>A0A3B0CF52</accession>
<sequence>MKKILLKYLTKYTTLDPKEQQAILDELQVRSYPKAAVLLRQGDVPDKCYFVLRGCVRQYSVDSMGKETTSRFYTEEQAATVFHSGSSNAASPYSLVCLEDCNLVVGELAAENGMLRKYSQLETLIRKMVEQSMGEAQEEWSSFIASTPEERYKAVLRNRPELIDRVPQHQLASYLGMTPESLSRIKKRVGGAFASPEQQP</sequence>
<dbReference type="Pfam" id="PF00027">
    <property type="entry name" value="cNMP_binding"/>
    <property type="match status" value="1"/>
</dbReference>
<dbReference type="AlphaFoldDB" id="A0A3B0CF52"/>
<gene>
    <name evidence="3" type="ORF">D7M11_15320</name>
</gene>
<reference evidence="3 4" key="1">
    <citation type="journal article" date="2007" name="Int. J. Syst. Evol. Microbiol.">
        <title>Paenibacillus ginsengarvi sp. nov., isolated from soil from ginseng cultivation.</title>
        <authorList>
            <person name="Yoon M.H."/>
            <person name="Ten L.N."/>
            <person name="Im W.T."/>
        </authorList>
    </citation>
    <scope>NUCLEOTIDE SEQUENCE [LARGE SCALE GENOMIC DNA]</scope>
    <source>
        <strain evidence="3 4">KCTC 13059</strain>
    </source>
</reference>
<dbReference type="OrthoDB" id="9798104at2"/>
<evidence type="ECO:0000313" key="4">
    <source>
        <dbReference type="Proteomes" id="UP000282311"/>
    </source>
</evidence>
<dbReference type="PROSITE" id="PS50042">
    <property type="entry name" value="CNMP_BINDING_3"/>
    <property type="match status" value="1"/>
</dbReference>
<dbReference type="InterPro" id="IPR000595">
    <property type="entry name" value="cNMP-bd_dom"/>
</dbReference>
<dbReference type="SMART" id="SM00100">
    <property type="entry name" value="cNMP"/>
    <property type="match status" value="1"/>
</dbReference>
<dbReference type="RefSeq" id="WP_120748114.1">
    <property type="nucleotide sequence ID" value="NZ_RBAH01000010.1"/>
</dbReference>
<comment type="caution">
    <text evidence="3">The sequence shown here is derived from an EMBL/GenBank/DDBJ whole genome shotgun (WGS) entry which is preliminary data.</text>
</comment>
<evidence type="ECO:0000313" key="3">
    <source>
        <dbReference type="EMBL" id="RKN83950.1"/>
    </source>
</evidence>
<name>A0A3B0CF52_9BACL</name>
<protein>
    <submittedName>
        <fullName evidence="3">Crp/Fnr family transcriptional regulator</fullName>
    </submittedName>
</protein>
<dbReference type="EMBL" id="RBAH01000010">
    <property type="protein sequence ID" value="RKN83950.1"/>
    <property type="molecule type" value="Genomic_DNA"/>
</dbReference>